<organism evidence="2 3">
    <name type="scientific">Desulfofustis glycolicus DSM 9705</name>
    <dbReference type="NCBI Taxonomy" id="1121409"/>
    <lineage>
        <taxon>Bacteria</taxon>
        <taxon>Pseudomonadati</taxon>
        <taxon>Thermodesulfobacteriota</taxon>
        <taxon>Desulfobulbia</taxon>
        <taxon>Desulfobulbales</taxon>
        <taxon>Desulfocapsaceae</taxon>
        <taxon>Desulfofustis</taxon>
    </lineage>
</organism>
<proteinExistence type="predicted"/>
<dbReference type="Gene3D" id="3.40.50.1820">
    <property type="entry name" value="alpha/beta hydrolase"/>
    <property type="match status" value="1"/>
</dbReference>
<sequence length="472" mass="51257">MHQKRARGWLIACSLAVLCWSASGCALLHLREEVAKINNSKILVGIVTSTVETGGSPVVVAACSRTNGVTQIAHFTLLHESGPYELMVPRGNYYVVAFADANGDFARQADEPAGQHSSRPLPVDSGGGVVTELNIVIGSNDPERFDLPVGTAVVSPRPDHRPFSSPGIILSLDDPLFAEENGCKGFWQPVEFFREFGGNIIFLGPYDPAKTPVLFVHGATGTPAGWQYLLDYLDLNRFQPWFYYYPSGASIKSMADLLFWKMINLQSRYQVPELHIIAHSMGGLVARSFLVDYGQFFPSIKKFITISTPWGGDALSDYGVTYSPGVIPVWKDMGPDSEFARSIYRRKLPEAIEPYLFFSYKGNRNPLRPNNDGVITLATQLDQRAQAEAKMVAGFDEDHSSILTSSACAALVNTVLSSGPADTVDPPEAAGMLQVRFSGNAQASDPGLWPSLFLESLAPGGGGIDFPQTRSG</sequence>
<dbReference type="OrthoDB" id="556502at2"/>
<keyword evidence="1" id="KW-0732">Signal</keyword>
<dbReference type="EMBL" id="FQXS01000046">
    <property type="protein sequence ID" value="SHI13687.1"/>
    <property type="molecule type" value="Genomic_DNA"/>
</dbReference>
<dbReference type="STRING" id="1121409.SAMN02745124_04271"/>
<name>A0A1M5YNK6_9BACT</name>
<feature type="signal peptide" evidence="1">
    <location>
        <begin position="1"/>
        <end position="26"/>
    </location>
</feature>
<dbReference type="Pfam" id="PF06028">
    <property type="entry name" value="DUF915"/>
    <property type="match status" value="1"/>
</dbReference>
<dbReference type="SUPFAM" id="SSF53474">
    <property type="entry name" value="alpha/beta-Hydrolases"/>
    <property type="match status" value="1"/>
</dbReference>
<dbReference type="InterPro" id="IPR010315">
    <property type="entry name" value="DUF915_hydro-like"/>
</dbReference>
<feature type="chain" id="PRO_5012229223" evidence="1">
    <location>
        <begin position="27"/>
        <end position="472"/>
    </location>
</feature>
<evidence type="ECO:0000313" key="3">
    <source>
        <dbReference type="Proteomes" id="UP000184139"/>
    </source>
</evidence>
<dbReference type="AlphaFoldDB" id="A0A1M5YNK6"/>
<dbReference type="InterPro" id="IPR029058">
    <property type="entry name" value="AB_hydrolase_fold"/>
</dbReference>
<accession>A0A1M5YNK6</accession>
<keyword evidence="3" id="KW-1185">Reference proteome</keyword>
<dbReference type="Proteomes" id="UP000184139">
    <property type="component" value="Unassembled WGS sequence"/>
</dbReference>
<reference evidence="2 3" key="1">
    <citation type="submission" date="2016-11" db="EMBL/GenBank/DDBJ databases">
        <authorList>
            <person name="Jaros S."/>
            <person name="Januszkiewicz K."/>
            <person name="Wedrychowicz H."/>
        </authorList>
    </citation>
    <scope>NUCLEOTIDE SEQUENCE [LARGE SCALE GENOMIC DNA]</scope>
    <source>
        <strain evidence="2 3">DSM 9705</strain>
    </source>
</reference>
<evidence type="ECO:0000256" key="1">
    <source>
        <dbReference type="SAM" id="SignalP"/>
    </source>
</evidence>
<dbReference type="PROSITE" id="PS51257">
    <property type="entry name" value="PROKAR_LIPOPROTEIN"/>
    <property type="match status" value="1"/>
</dbReference>
<gene>
    <name evidence="2" type="ORF">SAMN02745124_04271</name>
</gene>
<protein>
    <submittedName>
        <fullName evidence="2">Pimeloyl-ACP methyl ester carboxylesterase</fullName>
    </submittedName>
</protein>
<dbReference type="RefSeq" id="WP_073379268.1">
    <property type="nucleotide sequence ID" value="NZ_FQXS01000046.1"/>
</dbReference>
<evidence type="ECO:0000313" key="2">
    <source>
        <dbReference type="EMBL" id="SHI13687.1"/>
    </source>
</evidence>